<evidence type="ECO:0008006" key="4">
    <source>
        <dbReference type="Google" id="ProtNLM"/>
    </source>
</evidence>
<gene>
    <name evidence="2" type="ORF">DWW32_08070</name>
</gene>
<accession>A0A395WB59</accession>
<dbReference type="RefSeq" id="WP_118325401.1">
    <property type="nucleotide sequence ID" value="NZ_QRYH01000014.1"/>
</dbReference>
<dbReference type="GeneID" id="66579830"/>
<evidence type="ECO:0000313" key="3">
    <source>
        <dbReference type="Proteomes" id="UP000265489"/>
    </source>
</evidence>
<keyword evidence="1" id="KW-0812">Transmembrane</keyword>
<comment type="caution">
    <text evidence="2">The sequence shown here is derived from an EMBL/GenBank/DDBJ whole genome shotgun (WGS) entry which is preliminary data.</text>
</comment>
<evidence type="ECO:0000256" key="1">
    <source>
        <dbReference type="SAM" id="Phobius"/>
    </source>
</evidence>
<protein>
    <recommendedName>
        <fullName evidence="4">DUF3021 domain-containing protein</fullName>
    </recommendedName>
</protein>
<feature type="transmembrane region" description="Helical" evidence="1">
    <location>
        <begin position="7"/>
        <end position="25"/>
    </location>
</feature>
<proteinExistence type="predicted"/>
<name>A0A395WB59_9FIRM</name>
<feature type="transmembrane region" description="Helical" evidence="1">
    <location>
        <begin position="37"/>
        <end position="58"/>
    </location>
</feature>
<sequence length="143" mass="17116">MNKILKTYLPALSIAFTFIVLYATISNLVTGYFKDGFCFFILQVFIYLIVSIVVDLLLSFIDFRKYIYHFIVEMIMLYPITITMAFIGKWFVFNAINIIWYSCIYILVMIAIHFYFYYISKKQASEINGLLELRDKRKQQWEI</sequence>
<evidence type="ECO:0000313" key="2">
    <source>
        <dbReference type="EMBL" id="RGU90742.1"/>
    </source>
</evidence>
<dbReference type="EMBL" id="QRYQ01000015">
    <property type="protein sequence ID" value="RGU90742.1"/>
    <property type="molecule type" value="Genomic_DNA"/>
</dbReference>
<feature type="transmembrane region" description="Helical" evidence="1">
    <location>
        <begin position="70"/>
        <end position="92"/>
    </location>
</feature>
<reference evidence="2 3" key="1">
    <citation type="submission" date="2018-08" db="EMBL/GenBank/DDBJ databases">
        <title>A genome reference for cultivated species of the human gut microbiota.</title>
        <authorList>
            <person name="Zou Y."/>
            <person name="Xue W."/>
            <person name="Luo G."/>
        </authorList>
    </citation>
    <scope>NUCLEOTIDE SEQUENCE [LARGE SCALE GENOMIC DNA]</scope>
    <source>
        <strain evidence="2 3">AF15-20</strain>
    </source>
</reference>
<dbReference type="AlphaFoldDB" id="A0A395WB59"/>
<keyword evidence="1" id="KW-1133">Transmembrane helix</keyword>
<dbReference type="Proteomes" id="UP000265489">
    <property type="component" value="Unassembled WGS sequence"/>
</dbReference>
<feature type="transmembrane region" description="Helical" evidence="1">
    <location>
        <begin position="98"/>
        <end position="118"/>
    </location>
</feature>
<keyword evidence="1" id="KW-0472">Membrane</keyword>
<organism evidence="2 3">
    <name type="scientific">Holdemanella biformis</name>
    <dbReference type="NCBI Taxonomy" id="1735"/>
    <lineage>
        <taxon>Bacteria</taxon>
        <taxon>Bacillati</taxon>
        <taxon>Bacillota</taxon>
        <taxon>Erysipelotrichia</taxon>
        <taxon>Erysipelotrichales</taxon>
        <taxon>Erysipelotrichaceae</taxon>
        <taxon>Holdemanella</taxon>
    </lineage>
</organism>